<dbReference type="SUPFAM" id="SSF82771">
    <property type="entry name" value="GIY-YIG endonuclease"/>
    <property type="match status" value="1"/>
</dbReference>
<evidence type="ECO:0000313" key="2">
    <source>
        <dbReference type="EMBL" id="GAA0571399.1"/>
    </source>
</evidence>
<dbReference type="PROSITE" id="PS50164">
    <property type="entry name" value="GIY_YIG"/>
    <property type="match status" value="1"/>
</dbReference>
<evidence type="ECO:0000259" key="1">
    <source>
        <dbReference type="PROSITE" id="PS50164"/>
    </source>
</evidence>
<dbReference type="Gene3D" id="3.40.1440.10">
    <property type="entry name" value="GIY-YIG endonuclease"/>
    <property type="match status" value="1"/>
</dbReference>
<dbReference type="CDD" id="cd10446">
    <property type="entry name" value="GIY-YIG_unchar_1"/>
    <property type="match status" value="1"/>
</dbReference>
<feature type="domain" description="GIY-YIG" evidence="1">
    <location>
        <begin position="210"/>
        <end position="299"/>
    </location>
</feature>
<sequence length="301" mass="34672">MYLHPRHGRAFDPAIQTTGEEMPIKFNMLLAQAHIAPKDVILIRHKDTRSDRGRSPYEMWRDDRPMFETYQSHQAIGNRSKFQRAPKWASFVATPDCKTLFVGMYDATYQGILEAERECPWRNGIVEPANSQDIYTINLDPAFQEFDGKLFIEWGDGTRAWVQRADHQDKVIVELRERFQEDPFPGFLNFSEPLSRIEFLPPGWISTLSSSKGVYLLTCPTTHEQYVGSATGANGFWGRWLEYCRTGHGGNIGLKSRNPSDYRVSILEVAGTDKVTEDILAMEYRWIRKLQSREMGLNRNG</sequence>
<protein>
    <recommendedName>
        <fullName evidence="1">GIY-YIG domain-containing protein</fullName>
    </recommendedName>
</protein>
<proteinExistence type="predicted"/>
<accession>A0ABN1EPZ2</accession>
<gene>
    <name evidence="2" type="ORF">GCM10008942_20140</name>
</gene>
<dbReference type="EMBL" id="BAAADD010000005">
    <property type="protein sequence ID" value="GAA0571399.1"/>
    <property type="molecule type" value="Genomic_DNA"/>
</dbReference>
<reference evidence="2 3" key="1">
    <citation type="journal article" date="2019" name="Int. J. Syst. Evol. Microbiol.">
        <title>The Global Catalogue of Microorganisms (GCM) 10K type strain sequencing project: providing services to taxonomists for standard genome sequencing and annotation.</title>
        <authorList>
            <consortium name="The Broad Institute Genomics Platform"/>
            <consortium name="The Broad Institute Genome Sequencing Center for Infectious Disease"/>
            <person name="Wu L."/>
            <person name="Ma J."/>
        </authorList>
    </citation>
    <scope>NUCLEOTIDE SEQUENCE [LARGE SCALE GENOMIC DNA]</scope>
    <source>
        <strain evidence="2 3">JCM 15089</strain>
    </source>
</reference>
<dbReference type="Proteomes" id="UP001499951">
    <property type="component" value="Unassembled WGS sequence"/>
</dbReference>
<comment type="caution">
    <text evidence="2">The sequence shown here is derived from an EMBL/GenBank/DDBJ whole genome shotgun (WGS) entry which is preliminary data.</text>
</comment>
<name>A0ABN1EPZ2_9PROT</name>
<dbReference type="InterPro" id="IPR035901">
    <property type="entry name" value="GIY-YIG_endonuc_sf"/>
</dbReference>
<keyword evidence="3" id="KW-1185">Reference proteome</keyword>
<dbReference type="InterPro" id="IPR000305">
    <property type="entry name" value="GIY-YIG_endonuc"/>
</dbReference>
<organism evidence="2 3">
    <name type="scientific">Rhizomicrobium electricum</name>
    <dbReference type="NCBI Taxonomy" id="480070"/>
    <lineage>
        <taxon>Bacteria</taxon>
        <taxon>Pseudomonadati</taxon>
        <taxon>Pseudomonadota</taxon>
        <taxon>Alphaproteobacteria</taxon>
        <taxon>Micropepsales</taxon>
        <taxon>Micropepsaceae</taxon>
        <taxon>Rhizomicrobium</taxon>
    </lineage>
</organism>
<evidence type="ECO:0000313" key="3">
    <source>
        <dbReference type="Proteomes" id="UP001499951"/>
    </source>
</evidence>